<protein>
    <submittedName>
        <fullName evidence="1">Uncharacterized protein</fullName>
    </submittedName>
</protein>
<proteinExistence type="predicted"/>
<sequence length="82" mass="9587">MQYIHVEHDLGLMILNSTGLLPQRSRSCREMLKRCKLLSIEQNWFKLTSNKRRLSTVDNFSHYVNTNRIISGQLQSLLSQVP</sequence>
<organism evidence="1 2">
    <name type="scientific">Tegillarca granosa</name>
    <name type="common">Malaysian cockle</name>
    <name type="synonym">Anadara granosa</name>
    <dbReference type="NCBI Taxonomy" id="220873"/>
    <lineage>
        <taxon>Eukaryota</taxon>
        <taxon>Metazoa</taxon>
        <taxon>Spiralia</taxon>
        <taxon>Lophotrochozoa</taxon>
        <taxon>Mollusca</taxon>
        <taxon>Bivalvia</taxon>
        <taxon>Autobranchia</taxon>
        <taxon>Pteriomorphia</taxon>
        <taxon>Arcoida</taxon>
        <taxon>Arcoidea</taxon>
        <taxon>Arcidae</taxon>
        <taxon>Tegillarca</taxon>
    </lineage>
</organism>
<evidence type="ECO:0000313" key="1">
    <source>
        <dbReference type="EMBL" id="KAJ8309022.1"/>
    </source>
</evidence>
<dbReference type="Proteomes" id="UP001217089">
    <property type="component" value="Unassembled WGS sequence"/>
</dbReference>
<evidence type="ECO:0000313" key="2">
    <source>
        <dbReference type="Proteomes" id="UP001217089"/>
    </source>
</evidence>
<dbReference type="EMBL" id="JARBDR010000657">
    <property type="protein sequence ID" value="KAJ8309022.1"/>
    <property type="molecule type" value="Genomic_DNA"/>
</dbReference>
<comment type="caution">
    <text evidence="1">The sequence shown here is derived from an EMBL/GenBank/DDBJ whole genome shotgun (WGS) entry which is preliminary data.</text>
</comment>
<name>A0ABQ9EV10_TEGGR</name>
<gene>
    <name evidence="1" type="ORF">KUTeg_013896</name>
</gene>
<keyword evidence="2" id="KW-1185">Reference proteome</keyword>
<accession>A0ABQ9EV10</accession>
<reference evidence="1 2" key="1">
    <citation type="submission" date="2022-12" db="EMBL/GenBank/DDBJ databases">
        <title>Chromosome-level genome of Tegillarca granosa.</title>
        <authorList>
            <person name="Kim J."/>
        </authorList>
    </citation>
    <scope>NUCLEOTIDE SEQUENCE [LARGE SCALE GENOMIC DNA]</scope>
    <source>
        <strain evidence="1">Teg-2019</strain>
        <tissue evidence="1">Adductor muscle</tissue>
    </source>
</reference>